<keyword evidence="2" id="KW-1185">Reference proteome</keyword>
<accession>A0A2P7EAG5</accession>
<dbReference type="Proteomes" id="UP000240206">
    <property type="component" value="Unassembled WGS sequence"/>
</dbReference>
<dbReference type="RefSeq" id="WP_106501199.1">
    <property type="nucleotide sequence ID" value="NZ_PXVC01000254.1"/>
</dbReference>
<name>A0A2P7EAG5_9SYNE</name>
<gene>
    <name evidence="1" type="ORF">C7K08_14720</name>
</gene>
<dbReference type="EMBL" id="PXVC01000254">
    <property type="protein sequence ID" value="PSI00149.1"/>
    <property type="molecule type" value="Genomic_DNA"/>
</dbReference>
<comment type="caution">
    <text evidence="1">The sequence shown here is derived from an EMBL/GenBank/DDBJ whole genome shotgun (WGS) entry which is preliminary data.</text>
</comment>
<sequence length="162" mass="17847">MEELLAQGGGLQEAMAVLAQLAVATPGDRYLHWDELRHRPPPQGLSHEQWWLAEKLARRGTSIPLPLLSSDGGPFWLCQPPMLLKGLHEIDMKAGASVMAPEAVTTSSTRDRYLLSSLMEEAITSSQMEGAATTRDVAKAMIRSRRAPRDRSEQMILNTTGQ</sequence>
<reference evidence="2" key="1">
    <citation type="submission" date="2018-03" db="EMBL/GenBank/DDBJ databases">
        <title>Ecological and genomic features of two cosmopolitan and abundant freshwater picocyanobacteria.</title>
        <authorList>
            <person name="Cabello-Yeves P.J."/>
            <person name="Picazo A."/>
            <person name="Camacho A."/>
            <person name="Callieri C."/>
            <person name="Rosselli R."/>
            <person name="Roda-Garcia J."/>
            <person name="Coutinho F.H."/>
            <person name="Rodriguez-Valera F."/>
        </authorList>
    </citation>
    <scope>NUCLEOTIDE SEQUENCE [LARGE SCALE GENOMIC DNA]</scope>
    <source>
        <strain evidence="2">Tous</strain>
    </source>
</reference>
<evidence type="ECO:0000313" key="2">
    <source>
        <dbReference type="Proteomes" id="UP000240206"/>
    </source>
</evidence>
<organism evidence="1 2">
    <name type="scientific">Synechococcus lacustris str. Tous</name>
    <dbReference type="NCBI Taxonomy" id="1910958"/>
    <lineage>
        <taxon>Bacteria</taxon>
        <taxon>Bacillati</taxon>
        <taxon>Cyanobacteriota</taxon>
        <taxon>Cyanophyceae</taxon>
        <taxon>Synechococcales</taxon>
        <taxon>Synechococcaceae</taxon>
        <taxon>Synechococcus</taxon>
    </lineage>
</organism>
<dbReference type="AlphaFoldDB" id="A0A2P7EAG5"/>
<proteinExistence type="predicted"/>
<evidence type="ECO:0000313" key="1">
    <source>
        <dbReference type="EMBL" id="PSI00149.1"/>
    </source>
</evidence>
<protein>
    <submittedName>
        <fullName evidence="1">Uncharacterized protein</fullName>
    </submittedName>
</protein>